<dbReference type="SUPFAM" id="SSF52540">
    <property type="entry name" value="P-loop containing nucleoside triphosphate hydrolases"/>
    <property type="match status" value="1"/>
</dbReference>
<feature type="domain" description="OmpR/PhoB-type" evidence="5">
    <location>
        <begin position="862"/>
        <end position="935"/>
    </location>
</feature>
<dbReference type="SMART" id="SM00028">
    <property type="entry name" value="TPR"/>
    <property type="match status" value="3"/>
</dbReference>
<dbReference type="SUPFAM" id="SSF48452">
    <property type="entry name" value="TPR-like"/>
    <property type="match status" value="2"/>
</dbReference>
<accession>A0A399EBR4</accession>
<dbReference type="GO" id="GO:0005524">
    <property type="term" value="F:ATP binding"/>
    <property type="evidence" value="ECO:0007669"/>
    <property type="project" value="UniProtKB-KW"/>
</dbReference>
<dbReference type="InterPro" id="IPR001867">
    <property type="entry name" value="OmpR/PhoB-type_DNA-bd"/>
</dbReference>
<dbReference type="Proteomes" id="UP000265715">
    <property type="component" value="Unassembled WGS sequence"/>
</dbReference>
<dbReference type="Gene3D" id="1.10.10.10">
    <property type="entry name" value="Winged helix-like DNA-binding domain superfamily/Winged helix DNA-binding domain"/>
    <property type="match status" value="1"/>
</dbReference>
<evidence type="ECO:0000256" key="1">
    <source>
        <dbReference type="ARBA" id="ARBA00022741"/>
    </source>
</evidence>
<sequence>MTREEPTVDGREARPVPLELGERLRPVLSRRAGLALGLWGAPGIGKTHAVRELLRQTPCRSFSLHATAALPALAREVARAVPRRGFPAWAEALLGRLGRGEHVEGEKVASALGALLAAQAPVVLHLEDLHEAPAERLELVQQLARMTLRSKGVALLVTSRVSPPEPLAALQVEPLSREGSLGLLEAELGASVPEEVAAWIYERARGNPLFTLEYLRHLARQGHLWNDGNRWHWRPPLKGEVPLTIEALIEQALKGAAREGAAAIAARAVLPLEAEKAVWAHVAALSPEALELEEHRLEAAGVLRGGEFAHPLYREVALQSLDPEQYRQLARRALEALEPAPPEAQVLVRLVEAARLPAQESRERLELAAARAEAGGEGVKAARLRAAAVAYAAHKAGPALEAARALRSFDPGEALRLAELAVAADPGQAEAVHLLAELLTARGRMAEVEAVLAQLPPGERQGPGWAARLLILRALVGDFSGALEVWRDNPALHDVPDPEVLYQASFAHSATGNAKAGLEIAARALELPALTLEQRAKLYSARAGAYYYLSEYPQADADYAEALRLARESGLPKPVAHISFNRAYTLGLLGHYAETRSSLEEAIRGYSELGEVKRYAHAKVLVAQLYIGFAEYERAEEALLESRDLLLRMDPSESLVDCEKTLSRLYWLWRPPYGKVLALKHAYATLEVARKLRSPRNLINGLLPAAHAETWQGRPERGLELAREALEQAEQLGQAWSVVFAKVAMADALEGLGRPEEALRLYREAEAAAAGMRLAVEADTIGLEVDRLTANPQRAAERVARLEALGLRQPVELARRYFPELLGGEPEPRPARGPLPGPAKEPGGGVAGAWRLQVLGPVQFAGEPVRGRKRQELLALLLEARVAGRGEVGKLELLDALYPGEDEEKAASSLKELVRTVRSSLGPAAVTTTPGGYALGEAVGSDLEEFLRTGDTRLWRGAYLEGLASFNETVRESAHLALRARGAAVLEADPKEAARLGRLLLEADPYDLEALRMTLEALRRAGNHRSLSRLYEEARARMLEVGERLPADWQDFLR</sequence>
<gene>
    <name evidence="6" type="ORF">Mterra_03293</name>
</gene>
<dbReference type="GO" id="GO:0000160">
    <property type="term" value="P:phosphorelay signal transduction system"/>
    <property type="evidence" value="ECO:0007669"/>
    <property type="project" value="InterPro"/>
</dbReference>
<dbReference type="PANTHER" id="PTHR16305:SF28">
    <property type="entry name" value="GUANYLATE CYCLASE DOMAIN-CONTAINING PROTEIN"/>
    <property type="match status" value="1"/>
</dbReference>
<feature type="region of interest" description="Disordered" evidence="4">
    <location>
        <begin position="822"/>
        <end position="843"/>
    </location>
</feature>
<dbReference type="GO" id="GO:0005737">
    <property type="term" value="C:cytoplasm"/>
    <property type="evidence" value="ECO:0007669"/>
    <property type="project" value="TreeGrafter"/>
</dbReference>
<dbReference type="RefSeq" id="WP_119316218.1">
    <property type="nucleotide sequence ID" value="NZ_QXDL01000191.1"/>
</dbReference>
<evidence type="ECO:0000313" key="7">
    <source>
        <dbReference type="Proteomes" id="UP000265715"/>
    </source>
</evidence>
<evidence type="ECO:0000259" key="5">
    <source>
        <dbReference type="SMART" id="SM00862"/>
    </source>
</evidence>
<keyword evidence="1" id="KW-0547">Nucleotide-binding</keyword>
<dbReference type="GO" id="GO:0004016">
    <property type="term" value="F:adenylate cyclase activity"/>
    <property type="evidence" value="ECO:0007669"/>
    <property type="project" value="TreeGrafter"/>
</dbReference>
<evidence type="ECO:0000256" key="3">
    <source>
        <dbReference type="ARBA" id="ARBA00023125"/>
    </source>
</evidence>
<evidence type="ECO:0000256" key="2">
    <source>
        <dbReference type="ARBA" id="ARBA00022840"/>
    </source>
</evidence>
<dbReference type="SMART" id="SM00862">
    <property type="entry name" value="Trans_reg_C"/>
    <property type="match status" value="1"/>
</dbReference>
<dbReference type="GO" id="GO:0003677">
    <property type="term" value="F:DNA binding"/>
    <property type="evidence" value="ECO:0007669"/>
    <property type="project" value="UniProtKB-KW"/>
</dbReference>
<keyword evidence="3" id="KW-0238">DNA-binding</keyword>
<comment type="caution">
    <text evidence="6">The sequence shown here is derived from an EMBL/GenBank/DDBJ whole genome shotgun (WGS) entry which is preliminary data.</text>
</comment>
<dbReference type="EMBL" id="QXDL01000191">
    <property type="protein sequence ID" value="RIH81246.1"/>
    <property type="molecule type" value="Genomic_DNA"/>
</dbReference>
<dbReference type="InterPro" id="IPR041664">
    <property type="entry name" value="AAA_16"/>
</dbReference>
<dbReference type="InterPro" id="IPR019734">
    <property type="entry name" value="TPR_rpt"/>
</dbReference>
<dbReference type="InterPro" id="IPR036388">
    <property type="entry name" value="WH-like_DNA-bd_sf"/>
</dbReference>
<dbReference type="Pfam" id="PF14559">
    <property type="entry name" value="TPR_19"/>
    <property type="match status" value="1"/>
</dbReference>
<dbReference type="Gene3D" id="1.25.40.10">
    <property type="entry name" value="Tetratricopeptide repeat domain"/>
    <property type="match status" value="2"/>
</dbReference>
<reference evidence="6 7" key="1">
    <citation type="submission" date="2018-08" db="EMBL/GenBank/DDBJ databases">
        <title>Meiothermus terrae DSM 26712 genome sequencing project.</title>
        <authorList>
            <person name="Da Costa M.S."/>
            <person name="Albuquerque L."/>
            <person name="Raposo P."/>
            <person name="Froufe H.J.C."/>
            <person name="Barroso C.S."/>
            <person name="Egas C."/>
        </authorList>
    </citation>
    <scope>NUCLEOTIDE SEQUENCE [LARGE SCALE GENOMIC DNA]</scope>
    <source>
        <strain evidence="6 7">DSM 26712</strain>
    </source>
</reference>
<proteinExistence type="predicted"/>
<keyword evidence="7" id="KW-1185">Reference proteome</keyword>
<dbReference type="Pfam" id="PF13191">
    <property type="entry name" value="AAA_16"/>
    <property type="match status" value="1"/>
</dbReference>
<dbReference type="InterPro" id="IPR011990">
    <property type="entry name" value="TPR-like_helical_dom_sf"/>
</dbReference>
<dbReference type="GO" id="GO:0006355">
    <property type="term" value="P:regulation of DNA-templated transcription"/>
    <property type="evidence" value="ECO:0007669"/>
    <property type="project" value="InterPro"/>
</dbReference>
<keyword evidence="2" id="KW-0067">ATP-binding</keyword>
<name>A0A399EBR4_9DEIN</name>
<evidence type="ECO:0000256" key="4">
    <source>
        <dbReference type="SAM" id="MobiDB-lite"/>
    </source>
</evidence>
<organism evidence="6 7">
    <name type="scientific">Calidithermus terrae</name>
    <dbReference type="NCBI Taxonomy" id="1408545"/>
    <lineage>
        <taxon>Bacteria</taxon>
        <taxon>Thermotogati</taxon>
        <taxon>Deinococcota</taxon>
        <taxon>Deinococci</taxon>
        <taxon>Thermales</taxon>
        <taxon>Thermaceae</taxon>
        <taxon>Calidithermus</taxon>
    </lineage>
</organism>
<dbReference type="AlphaFoldDB" id="A0A399EBR4"/>
<dbReference type="PANTHER" id="PTHR16305">
    <property type="entry name" value="TESTICULAR SOLUBLE ADENYLYL CYCLASE"/>
    <property type="match status" value="1"/>
</dbReference>
<dbReference type="InterPro" id="IPR027417">
    <property type="entry name" value="P-loop_NTPase"/>
</dbReference>
<dbReference type="OrthoDB" id="32799at2"/>
<evidence type="ECO:0000313" key="6">
    <source>
        <dbReference type="EMBL" id="RIH81246.1"/>
    </source>
</evidence>
<protein>
    <submittedName>
        <fullName evidence="6">AAA ATPase domain protein</fullName>
    </submittedName>
</protein>